<keyword evidence="8" id="KW-0028">Amino-acid biosynthesis</keyword>
<comment type="function">
    <text evidence="2 8">Catalyzes a trans-dehydration via an enolate intermediate.</text>
</comment>
<dbReference type="Proteomes" id="UP001595758">
    <property type="component" value="Unassembled WGS sequence"/>
</dbReference>
<feature type="active site" description="Proton acceptor" evidence="8">
    <location>
        <position position="23"/>
    </location>
</feature>
<dbReference type="NCBIfam" id="NF003806">
    <property type="entry name" value="PRK05395.1-3"/>
    <property type="match status" value="1"/>
</dbReference>
<dbReference type="PANTHER" id="PTHR21272">
    <property type="entry name" value="CATABOLIC 3-DEHYDROQUINASE"/>
    <property type="match status" value="1"/>
</dbReference>
<sequence>MKKILVLHGPNLNRLGVREPAVYGLTTLTDLDQSLQLQAANANCALSCLQSNSEEKLIEAIHRAADEDVNYIIINPAAFTHTSIALRDALAAAAIPFIEVHITNIHARESFRHQSYFSDLALGVISGFGVMSYSLALQAIIEFN</sequence>
<dbReference type="GO" id="GO:0003855">
    <property type="term" value="F:3-dehydroquinate dehydratase activity"/>
    <property type="evidence" value="ECO:0007669"/>
    <property type="project" value="UniProtKB-EC"/>
</dbReference>
<feature type="binding site" evidence="8">
    <location>
        <position position="88"/>
    </location>
    <ligand>
        <name>substrate</name>
    </ligand>
</feature>
<dbReference type="NCBIfam" id="NF003804">
    <property type="entry name" value="PRK05395.1-1"/>
    <property type="match status" value="1"/>
</dbReference>
<gene>
    <name evidence="8 9" type="primary">aroQ</name>
    <name evidence="9" type="ORF">ACFORL_09025</name>
</gene>
<feature type="site" description="Transition state stabilizer" evidence="8">
    <location>
        <position position="18"/>
    </location>
</feature>
<dbReference type="CDD" id="cd00466">
    <property type="entry name" value="DHQase_II"/>
    <property type="match status" value="1"/>
</dbReference>
<evidence type="ECO:0000256" key="3">
    <source>
        <dbReference type="ARBA" id="ARBA00004902"/>
    </source>
</evidence>
<dbReference type="SUPFAM" id="SSF52304">
    <property type="entry name" value="Type II 3-dehydroquinate dehydratase"/>
    <property type="match status" value="1"/>
</dbReference>
<evidence type="ECO:0000256" key="5">
    <source>
        <dbReference type="ARBA" id="ARBA00011193"/>
    </source>
</evidence>
<feature type="binding site" evidence="8">
    <location>
        <position position="81"/>
    </location>
    <ligand>
        <name>substrate</name>
    </ligand>
</feature>
<proteinExistence type="inferred from homology"/>
<keyword evidence="8" id="KW-0057">Aromatic amino acid biosynthesis</keyword>
<evidence type="ECO:0000256" key="2">
    <source>
        <dbReference type="ARBA" id="ARBA00003924"/>
    </source>
</evidence>
<name>A0ABV8CG66_9GAMM</name>
<dbReference type="Pfam" id="PF01220">
    <property type="entry name" value="DHquinase_II"/>
    <property type="match status" value="1"/>
</dbReference>
<dbReference type="PROSITE" id="PS01029">
    <property type="entry name" value="DEHYDROQUINASE_II"/>
    <property type="match status" value="1"/>
</dbReference>
<feature type="active site" description="Proton donor" evidence="8">
    <location>
        <position position="101"/>
    </location>
</feature>
<comment type="caution">
    <text evidence="9">The sequence shown here is derived from an EMBL/GenBank/DDBJ whole genome shotgun (WGS) entry which is preliminary data.</text>
</comment>
<evidence type="ECO:0000256" key="7">
    <source>
        <dbReference type="ARBA" id="ARBA00023239"/>
    </source>
</evidence>
<dbReference type="PIRSF" id="PIRSF001399">
    <property type="entry name" value="DHquinase_II"/>
    <property type="match status" value="1"/>
</dbReference>
<dbReference type="HAMAP" id="MF_00169">
    <property type="entry name" value="AroQ"/>
    <property type="match status" value="1"/>
</dbReference>
<comment type="similarity">
    <text evidence="4 8">Belongs to the type-II 3-dehydroquinase family.</text>
</comment>
<feature type="binding site" evidence="8">
    <location>
        <position position="112"/>
    </location>
    <ligand>
        <name>substrate</name>
    </ligand>
</feature>
<organism evidence="9 10">
    <name type="scientific">Legionella dresdenensis</name>
    <dbReference type="NCBI Taxonomy" id="450200"/>
    <lineage>
        <taxon>Bacteria</taxon>
        <taxon>Pseudomonadati</taxon>
        <taxon>Pseudomonadota</taxon>
        <taxon>Gammaproteobacteria</taxon>
        <taxon>Legionellales</taxon>
        <taxon>Legionellaceae</taxon>
        <taxon>Legionella</taxon>
    </lineage>
</organism>
<dbReference type="NCBIfam" id="NF003805">
    <property type="entry name" value="PRK05395.1-2"/>
    <property type="match status" value="1"/>
</dbReference>
<comment type="subunit">
    <text evidence="5 8">Homododecamer.</text>
</comment>
<comment type="catalytic activity">
    <reaction evidence="1 8">
        <text>3-dehydroquinate = 3-dehydroshikimate + H2O</text>
        <dbReference type="Rhea" id="RHEA:21096"/>
        <dbReference type="ChEBI" id="CHEBI:15377"/>
        <dbReference type="ChEBI" id="CHEBI:16630"/>
        <dbReference type="ChEBI" id="CHEBI:32364"/>
        <dbReference type="EC" id="4.2.1.10"/>
    </reaction>
</comment>
<dbReference type="Gene3D" id="3.40.50.9100">
    <property type="entry name" value="Dehydroquinase, class II"/>
    <property type="match status" value="1"/>
</dbReference>
<dbReference type="NCBIfam" id="NF003807">
    <property type="entry name" value="PRK05395.1-4"/>
    <property type="match status" value="1"/>
</dbReference>
<evidence type="ECO:0000256" key="8">
    <source>
        <dbReference type="HAMAP-Rule" id="MF_00169"/>
    </source>
</evidence>
<reference evidence="10" key="1">
    <citation type="journal article" date="2019" name="Int. J. Syst. Evol. Microbiol.">
        <title>The Global Catalogue of Microorganisms (GCM) 10K type strain sequencing project: providing services to taxonomists for standard genome sequencing and annotation.</title>
        <authorList>
            <consortium name="The Broad Institute Genomics Platform"/>
            <consortium name="The Broad Institute Genome Sequencing Center for Infectious Disease"/>
            <person name="Wu L."/>
            <person name="Ma J."/>
        </authorList>
    </citation>
    <scope>NUCLEOTIDE SEQUENCE [LARGE SCALE GENOMIC DNA]</scope>
    <source>
        <strain evidence="10">CCUG 59858</strain>
    </source>
</reference>
<dbReference type="NCBIfam" id="TIGR01088">
    <property type="entry name" value="aroQ"/>
    <property type="match status" value="1"/>
</dbReference>
<dbReference type="InterPro" id="IPR001874">
    <property type="entry name" value="DHquinase_II"/>
</dbReference>
<dbReference type="InterPro" id="IPR036441">
    <property type="entry name" value="DHquinase_II_sf"/>
</dbReference>
<dbReference type="EC" id="4.2.1.10" evidence="6 8"/>
<comment type="pathway">
    <text evidence="3 8">Metabolic intermediate biosynthesis; chorismate biosynthesis; chorismate from D-erythrose 4-phosphate and phosphoenolpyruvate: step 3/7.</text>
</comment>
<evidence type="ECO:0000256" key="6">
    <source>
        <dbReference type="ARBA" id="ARBA00012060"/>
    </source>
</evidence>
<dbReference type="InterPro" id="IPR018509">
    <property type="entry name" value="DHquinase_II_CS"/>
</dbReference>
<accession>A0ABV8CG66</accession>
<dbReference type="PANTHER" id="PTHR21272:SF3">
    <property type="entry name" value="CATABOLIC 3-DEHYDROQUINASE"/>
    <property type="match status" value="1"/>
</dbReference>
<keyword evidence="7 8" id="KW-0456">Lyase</keyword>
<evidence type="ECO:0000313" key="10">
    <source>
        <dbReference type="Proteomes" id="UP001595758"/>
    </source>
</evidence>
<dbReference type="RefSeq" id="WP_382343218.1">
    <property type="nucleotide sequence ID" value="NZ_JBHSAB010000022.1"/>
</dbReference>
<protein>
    <recommendedName>
        <fullName evidence="6 8">3-dehydroquinate dehydratase</fullName>
        <shortName evidence="8">3-dehydroquinase</shortName>
        <ecNumber evidence="6 8">4.2.1.10</ecNumber>
    </recommendedName>
    <alternativeName>
        <fullName evidence="8">Type II DHQase</fullName>
    </alternativeName>
</protein>
<evidence type="ECO:0000256" key="4">
    <source>
        <dbReference type="ARBA" id="ARBA00011037"/>
    </source>
</evidence>
<feature type="binding site" evidence="8">
    <location>
        <position position="75"/>
    </location>
    <ligand>
        <name>substrate</name>
    </ligand>
</feature>
<evidence type="ECO:0000256" key="1">
    <source>
        <dbReference type="ARBA" id="ARBA00001864"/>
    </source>
</evidence>
<feature type="binding site" evidence="8">
    <location>
        <begin position="102"/>
        <end position="103"/>
    </location>
    <ligand>
        <name>substrate</name>
    </ligand>
</feature>
<dbReference type="EMBL" id="JBHSAB010000022">
    <property type="protein sequence ID" value="MFC3909212.1"/>
    <property type="molecule type" value="Genomic_DNA"/>
</dbReference>
<keyword evidence="10" id="KW-1185">Reference proteome</keyword>
<evidence type="ECO:0000313" key="9">
    <source>
        <dbReference type="EMBL" id="MFC3909212.1"/>
    </source>
</evidence>